<proteinExistence type="predicted"/>
<evidence type="ECO:0000313" key="2">
    <source>
        <dbReference type="Proteomes" id="UP000008177"/>
    </source>
</evidence>
<dbReference type="Proteomes" id="UP000008177">
    <property type="component" value="Unplaced contigs"/>
</dbReference>
<organism evidence="1 2">
    <name type="scientific">Botryotinia fuckeliana (strain T4)</name>
    <name type="common">Noble rot fungus</name>
    <name type="synonym">Botrytis cinerea</name>
    <dbReference type="NCBI Taxonomy" id="999810"/>
    <lineage>
        <taxon>Eukaryota</taxon>
        <taxon>Fungi</taxon>
        <taxon>Dikarya</taxon>
        <taxon>Ascomycota</taxon>
        <taxon>Pezizomycotina</taxon>
        <taxon>Leotiomycetes</taxon>
        <taxon>Helotiales</taxon>
        <taxon>Sclerotiniaceae</taxon>
        <taxon>Botrytis</taxon>
    </lineage>
</organism>
<accession>G2YV21</accession>
<reference evidence="2" key="1">
    <citation type="journal article" date="2011" name="PLoS Genet.">
        <title>Genomic analysis of the necrotrophic fungal pathogens Sclerotinia sclerotiorum and Botrytis cinerea.</title>
        <authorList>
            <person name="Amselem J."/>
            <person name="Cuomo C.A."/>
            <person name="van Kan J.A."/>
            <person name="Viaud M."/>
            <person name="Benito E.P."/>
            <person name="Couloux A."/>
            <person name="Coutinho P.M."/>
            <person name="de Vries R.P."/>
            <person name="Dyer P.S."/>
            <person name="Fillinger S."/>
            <person name="Fournier E."/>
            <person name="Gout L."/>
            <person name="Hahn M."/>
            <person name="Kohn L."/>
            <person name="Lapalu N."/>
            <person name="Plummer K.M."/>
            <person name="Pradier J.M."/>
            <person name="Quevillon E."/>
            <person name="Sharon A."/>
            <person name="Simon A."/>
            <person name="ten Have A."/>
            <person name="Tudzynski B."/>
            <person name="Tudzynski P."/>
            <person name="Wincker P."/>
            <person name="Andrew M."/>
            <person name="Anthouard V."/>
            <person name="Beever R.E."/>
            <person name="Beffa R."/>
            <person name="Benoit I."/>
            <person name="Bouzid O."/>
            <person name="Brault B."/>
            <person name="Chen Z."/>
            <person name="Choquer M."/>
            <person name="Collemare J."/>
            <person name="Cotton P."/>
            <person name="Danchin E.G."/>
            <person name="Da Silva C."/>
            <person name="Gautier A."/>
            <person name="Giraud C."/>
            <person name="Giraud T."/>
            <person name="Gonzalez C."/>
            <person name="Grossetete S."/>
            <person name="Guldener U."/>
            <person name="Henrissat B."/>
            <person name="Howlett B.J."/>
            <person name="Kodira C."/>
            <person name="Kretschmer M."/>
            <person name="Lappartient A."/>
            <person name="Leroch M."/>
            <person name="Levis C."/>
            <person name="Mauceli E."/>
            <person name="Neuveglise C."/>
            <person name="Oeser B."/>
            <person name="Pearson M."/>
            <person name="Poulain J."/>
            <person name="Poussereau N."/>
            <person name="Quesneville H."/>
            <person name="Rascle C."/>
            <person name="Schumacher J."/>
            <person name="Segurens B."/>
            <person name="Sexton A."/>
            <person name="Silva E."/>
            <person name="Sirven C."/>
            <person name="Soanes D.M."/>
            <person name="Talbot N.J."/>
            <person name="Templeton M."/>
            <person name="Yandava C."/>
            <person name="Yarden O."/>
            <person name="Zeng Q."/>
            <person name="Rollins J.A."/>
            <person name="Lebrun M.H."/>
            <person name="Dickman M."/>
        </authorList>
    </citation>
    <scope>NUCLEOTIDE SEQUENCE [LARGE SCALE GENOMIC DNA]</scope>
    <source>
        <strain evidence="2">T4</strain>
    </source>
</reference>
<evidence type="ECO:0000313" key="1">
    <source>
        <dbReference type="EMBL" id="CCD55469.1"/>
    </source>
</evidence>
<protein>
    <submittedName>
        <fullName evidence="1">Uncharacterized protein</fullName>
    </submittedName>
</protein>
<dbReference type="EMBL" id="FQ790354">
    <property type="protein sequence ID" value="CCD55469.1"/>
    <property type="molecule type" value="Genomic_DNA"/>
</dbReference>
<dbReference type="AlphaFoldDB" id="G2YV21"/>
<dbReference type="HOGENOM" id="CLU_1454172_0_0_1"/>
<name>G2YV21_BOTF4</name>
<dbReference type="InParanoid" id="G2YV21"/>
<sequence>MTLGLLVVEEDGMKWEVLDESMVNICTWRLCCKMASSIAWRLSSSVILHASNVIPTRVRPRREVKFNEMVGFMMLGNMECYYHIEVYEGNIETHGSDITGENWGRRSLLHFIPMFLPESPLNGRELLVLLMLWTLWMEMKMHTPVVYCIHASNYTTTLHTFSANHITLHSFSAHRITTLHTSLQTT</sequence>
<gene>
    <name evidence="1" type="ORF">BofuT4_P158650.1</name>
</gene>